<reference evidence="1 2" key="1">
    <citation type="submission" date="2017-09" db="EMBL/GenBank/DDBJ databases">
        <title>Large-scale bioinformatics analysis of Bacillus genomes uncovers conserved roles of natural products in bacterial physiology.</title>
        <authorList>
            <consortium name="Agbiome Team Llc"/>
            <person name="Bleich R.M."/>
            <person name="Grubbs K.J."/>
            <person name="Santa Maria K.C."/>
            <person name="Allen S.E."/>
            <person name="Farag S."/>
            <person name="Shank E.A."/>
            <person name="Bowers A."/>
        </authorList>
    </citation>
    <scope>NUCLEOTIDE SEQUENCE [LARGE SCALE GENOMIC DNA]</scope>
    <source>
        <strain evidence="1 2">AFS009893</strain>
    </source>
</reference>
<keyword evidence="1" id="KW-0946">Virion</keyword>
<dbReference type="RefSeq" id="WP_097847063.1">
    <property type="nucleotide sequence ID" value="NZ_NUAS01000010.1"/>
</dbReference>
<dbReference type="Proteomes" id="UP000219775">
    <property type="component" value="Unassembled WGS sequence"/>
</dbReference>
<dbReference type="InterPro" id="IPR019593">
    <property type="entry name" value="Spore_coat_protein_Z/Y"/>
</dbReference>
<gene>
    <name evidence="1" type="ORF">CN613_03665</name>
</gene>
<dbReference type="AlphaFoldDB" id="A0A2B5V044"/>
<comment type="caution">
    <text evidence="1">The sequence shown here is derived from an EMBL/GenBank/DDBJ whole genome shotgun (WGS) entry which is preliminary data.</text>
</comment>
<organism evidence="1 2">
    <name type="scientific">Bacillus pseudomycoides</name>
    <dbReference type="NCBI Taxonomy" id="64104"/>
    <lineage>
        <taxon>Bacteria</taxon>
        <taxon>Bacillati</taxon>
        <taxon>Bacillota</taxon>
        <taxon>Bacilli</taxon>
        <taxon>Bacillales</taxon>
        <taxon>Bacillaceae</taxon>
        <taxon>Bacillus</taxon>
        <taxon>Bacillus cereus group</taxon>
    </lineage>
</organism>
<protein>
    <submittedName>
        <fullName evidence="1">Spore coat protein</fullName>
    </submittedName>
</protein>
<proteinExistence type="predicted"/>
<sequence>MSCKDERHDHHHHRSNCVCDVVKFIDELQDCASSACPTGCDVPFLGANQGAKFANTRPFLLYTTEGELFSSVFFLENDPTTPNDDICARSPIFRVESVDDCCAVLRILVPPGLTQQTSATPEDIVCAFLKQTIPQLISTNLSITVDLNCFCAIQCLRDVNVPGV</sequence>
<accession>A0A2B5V044</accession>
<name>A0A2B5V044_9BACI</name>
<keyword evidence="1" id="KW-0167">Capsid protein</keyword>
<dbReference type="EMBL" id="NUDP01000013">
    <property type="protein sequence ID" value="PEM72300.1"/>
    <property type="molecule type" value="Genomic_DNA"/>
</dbReference>
<evidence type="ECO:0000313" key="1">
    <source>
        <dbReference type="EMBL" id="PEM72300.1"/>
    </source>
</evidence>
<dbReference type="Pfam" id="PF10612">
    <property type="entry name" value="Spore-coat_CotZ"/>
    <property type="match status" value="1"/>
</dbReference>
<evidence type="ECO:0000313" key="2">
    <source>
        <dbReference type="Proteomes" id="UP000219775"/>
    </source>
</evidence>